<gene>
    <name evidence="2" type="ORF">CKM354_000635100</name>
</gene>
<dbReference type="OrthoDB" id="5337308at2759"/>
<dbReference type="AlphaFoldDB" id="A0A9P3FD85"/>
<organism evidence="2 3">
    <name type="scientific">Cercospora kikuchii</name>
    <dbReference type="NCBI Taxonomy" id="84275"/>
    <lineage>
        <taxon>Eukaryota</taxon>
        <taxon>Fungi</taxon>
        <taxon>Dikarya</taxon>
        <taxon>Ascomycota</taxon>
        <taxon>Pezizomycotina</taxon>
        <taxon>Dothideomycetes</taxon>
        <taxon>Dothideomycetidae</taxon>
        <taxon>Mycosphaerellales</taxon>
        <taxon>Mycosphaerellaceae</taxon>
        <taxon>Cercospora</taxon>
    </lineage>
</organism>
<protein>
    <submittedName>
        <fullName evidence="2">Uncharacterized protein</fullName>
    </submittedName>
</protein>
<proteinExistence type="predicted"/>
<keyword evidence="1" id="KW-1133">Transmembrane helix</keyword>
<name>A0A9P3FD85_9PEZI</name>
<dbReference type="Proteomes" id="UP000825890">
    <property type="component" value="Unassembled WGS sequence"/>
</dbReference>
<dbReference type="RefSeq" id="XP_044657598.1">
    <property type="nucleotide sequence ID" value="XM_044801663.1"/>
</dbReference>
<evidence type="ECO:0000313" key="3">
    <source>
        <dbReference type="Proteomes" id="UP000825890"/>
    </source>
</evidence>
<dbReference type="EMBL" id="BOLY01000004">
    <property type="protein sequence ID" value="GIZ43111.1"/>
    <property type="molecule type" value="Genomic_DNA"/>
</dbReference>
<keyword evidence="1" id="KW-0812">Transmembrane</keyword>
<sequence>MAKSGQNTTAGRLVFWCLILALTVWFVFQLGTITRRPTYEIESTEAALELPFQSDVVIEHPNALDDSATAWLSSLLVERTPGDSVPGWYDLSTINLLDNNQQLSPRGKLVKEGLVMRCMMIAPIGNPASSEHVPQSSYLNYDDLERSYGWQTDFKNNIDFQSDAVNIDTSFLAPVDVGAQPARWMTITSEHTGTEQWEETGGEYSNHVNVRDGMLIAASNFSPAYLNKENKYNIPADKFVPLQRWSDVAWLTYNKWLSSNIAAGHPTKLLEHVVRHHIITPEVKAMLEDITGTTEAHIGLWPGRSYPILTAEALAILGTPHGKGVGWLLAQHKLNLGVRTVDRINVFNCPKRSTYTAVSIIIVICTYSNQSDSPITLETSINTVAMARTTLHVHNTRVATLLLFVTCTGLFFLHHLSTSGRDGSLNTLAESFDRSNQPQSHIFARVDPEDTTWLGYPKDEVVTREDFALGEKGKLVKKGWDMVCKMMEVPGSNGRTVQTPETQYRQYSDLANFGYSVETLPTIDLSRYDKIQYFAQLGISPAPRDWKEVEARHLKSNSRYPATNAIFRNMVDINDRAIIAWFNYGPDFQNRFHKMNLKPDQVVPLKHWSDIMWLTYLNEAEKAGHSGVIPLEHVIRHNVAEEDTMEHLRLITGKRSASELGEFPGQAYSPYSAQGMAVLGTTHGKAVAYLLAQHKARLGVRTVVGINVYKCPTRIGSPQWCIYFRIGPIPRSSG</sequence>
<dbReference type="GeneID" id="68291926"/>
<accession>A0A9P3FD85</accession>
<keyword evidence="3" id="KW-1185">Reference proteome</keyword>
<reference evidence="2 3" key="1">
    <citation type="submission" date="2021-01" db="EMBL/GenBank/DDBJ databases">
        <title>Cercospora kikuchii MAFF 305040 whole genome shotgun sequence.</title>
        <authorList>
            <person name="Kashiwa T."/>
            <person name="Suzuki T."/>
        </authorList>
    </citation>
    <scope>NUCLEOTIDE SEQUENCE [LARGE SCALE GENOMIC DNA]</scope>
    <source>
        <strain evidence="2 3">MAFF 305040</strain>
    </source>
</reference>
<feature type="transmembrane region" description="Helical" evidence="1">
    <location>
        <begin position="13"/>
        <end position="33"/>
    </location>
</feature>
<evidence type="ECO:0000313" key="2">
    <source>
        <dbReference type="EMBL" id="GIZ43111.1"/>
    </source>
</evidence>
<evidence type="ECO:0000256" key="1">
    <source>
        <dbReference type="SAM" id="Phobius"/>
    </source>
</evidence>
<keyword evidence="1" id="KW-0472">Membrane</keyword>
<comment type="caution">
    <text evidence="2">The sequence shown here is derived from an EMBL/GenBank/DDBJ whole genome shotgun (WGS) entry which is preliminary data.</text>
</comment>